<dbReference type="InterPro" id="IPR005944">
    <property type="entry name" value="Pro_iminopeptidase"/>
</dbReference>
<evidence type="ECO:0000313" key="13">
    <source>
        <dbReference type="Proteomes" id="UP000177996"/>
    </source>
</evidence>
<dbReference type="PRINTS" id="PR00793">
    <property type="entry name" value="PROAMNOPTASE"/>
</dbReference>
<proteinExistence type="inferred from homology"/>
<evidence type="ECO:0000256" key="10">
    <source>
        <dbReference type="RuleBase" id="RU003421"/>
    </source>
</evidence>
<gene>
    <name evidence="12" type="ORF">A3D65_04405</name>
</gene>
<evidence type="ECO:0000256" key="6">
    <source>
        <dbReference type="ARBA" id="ARBA00022670"/>
    </source>
</evidence>
<keyword evidence="6 8" id="KW-0645">Protease</keyword>
<evidence type="ECO:0000256" key="3">
    <source>
        <dbReference type="ARBA" id="ARBA00010088"/>
    </source>
</evidence>
<name>A0A1G2CZW5_9BACT</name>
<dbReference type="PANTHER" id="PTHR43722">
    <property type="entry name" value="PROLINE IMINOPEPTIDASE"/>
    <property type="match status" value="1"/>
</dbReference>
<comment type="similarity">
    <text evidence="3 8 10">Belongs to the peptidase S33 family.</text>
</comment>
<dbReference type="SUPFAM" id="SSF53474">
    <property type="entry name" value="alpha/beta-Hydrolases"/>
    <property type="match status" value="1"/>
</dbReference>
<dbReference type="PIRSF" id="PIRSF006431">
    <property type="entry name" value="Pept_S33"/>
    <property type="match status" value="1"/>
</dbReference>
<evidence type="ECO:0000256" key="7">
    <source>
        <dbReference type="ARBA" id="ARBA00022801"/>
    </source>
</evidence>
<comment type="caution">
    <text evidence="12">The sequence shown here is derived from an EMBL/GenBank/DDBJ whole genome shotgun (WGS) entry which is preliminary data.</text>
</comment>
<evidence type="ECO:0000256" key="5">
    <source>
        <dbReference type="ARBA" id="ARBA00022490"/>
    </source>
</evidence>
<dbReference type="Pfam" id="PF00561">
    <property type="entry name" value="Abhydrolase_1"/>
    <property type="match status" value="1"/>
</dbReference>
<feature type="domain" description="AB hydrolase-1" evidence="11">
    <location>
        <begin position="40"/>
        <end position="147"/>
    </location>
</feature>
<comment type="subcellular location">
    <subcellularLocation>
        <location evidence="2 8">Cytoplasm</location>
    </subcellularLocation>
</comment>
<dbReference type="GO" id="GO:0004177">
    <property type="term" value="F:aminopeptidase activity"/>
    <property type="evidence" value="ECO:0007669"/>
    <property type="project" value="UniProtKB-UniRule"/>
</dbReference>
<evidence type="ECO:0000256" key="1">
    <source>
        <dbReference type="ARBA" id="ARBA00001585"/>
    </source>
</evidence>
<feature type="active site" evidence="9">
    <location>
        <position position="270"/>
    </location>
</feature>
<feature type="active site" description="Nucleophile" evidence="9">
    <location>
        <position position="114"/>
    </location>
</feature>
<protein>
    <recommendedName>
        <fullName evidence="8 10">Proline iminopeptidase</fullName>
        <shortName evidence="8">PIP</shortName>
        <ecNumber evidence="8 10">3.4.11.5</ecNumber>
    </recommendedName>
    <alternativeName>
        <fullName evidence="8">Prolyl aminopeptidase</fullName>
    </alternativeName>
</protein>
<dbReference type="InterPro" id="IPR000073">
    <property type="entry name" value="AB_hydrolase_1"/>
</dbReference>
<evidence type="ECO:0000256" key="4">
    <source>
        <dbReference type="ARBA" id="ARBA00022438"/>
    </source>
</evidence>
<dbReference type="EMBL" id="MHLL01000075">
    <property type="protein sequence ID" value="OGZ06926.1"/>
    <property type="molecule type" value="Genomic_DNA"/>
</dbReference>
<keyword evidence="4 8" id="KW-0031">Aminopeptidase</keyword>
<comment type="catalytic activity">
    <reaction evidence="1 8 10">
        <text>Release of N-terminal proline from a peptide.</text>
        <dbReference type="EC" id="3.4.11.5"/>
    </reaction>
</comment>
<evidence type="ECO:0000313" key="12">
    <source>
        <dbReference type="EMBL" id="OGZ06926.1"/>
    </source>
</evidence>
<keyword evidence="5 8" id="KW-0963">Cytoplasm</keyword>
<dbReference type="PANTHER" id="PTHR43722:SF1">
    <property type="entry name" value="PROLINE IMINOPEPTIDASE"/>
    <property type="match status" value="1"/>
</dbReference>
<dbReference type="NCBIfam" id="TIGR01249">
    <property type="entry name" value="pro_imino_pep_1"/>
    <property type="match status" value="1"/>
</dbReference>
<organism evidence="12 13">
    <name type="scientific">Candidatus Lloydbacteria bacterium RIFCSPHIGHO2_02_FULL_50_13</name>
    <dbReference type="NCBI Taxonomy" id="1798661"/>
    <lineage>
        <taxon>Bacteria</taxon>
        <taxon>Candidatus Lloydiibacteriota</taxon>
    </lineage>
</organism>
<dbReference type="InterPro" id="IPR029058">
    <property type="entry name" value="AB_hydrolase_fold"/>
</dbReference>
<reference evidence="12 13" key="1">
    <citation type="journal article" date="2016" name="Nat. Commun.">
        <title>Thousands of microbial genomes shed light on interconnected biogeochemical processes in an aquifer system.</title>
        <authorList>
            <person name="Anantharaman K."/>
            <person name="Brown C.T."/>
            <person name="Hug L.A."/>
            <person name="Sharon I."/>
            <person name="Castelle C.J."/>
            <person name="Probst A.J."/>
            <person name="Thomas B.C."/>
            <person name="Singh A."/>
            <person name="Wilkins M.J."/>
            <person name="Karaoz U."/>
            <person name="Brodie E.L."/>
            <person name="Williams K.H."/>
            <person name="Hubbard S.S."/>
            <person name="Banfield J.F."/>
        </authorList>
    </citation>
    <scope>NUCLEOTIDE SEQUENCE [LARGE SCALE GENOMIC DNA]</scope>
</reference>
<evidence type="ECO:0000256" key="2">
    <source>
        <dbReference type="ARBA" id="ARBA00004496"/>
    </source>
</evidence>
<evidence type="ECO:0000259" key="11">
    <source>
        <dbReference type="Pfam" id="PF00561"/>
    </source>
</evidence>
<dbReference type="AlphaFoldDB" id="A0A1G2CZW5"/>
<feature type="active site" description="Proton donor" evidence="9">
    <location>
        <position position="298"/>
    </location>
</feature>
<accession>A0A1G2CZW5</accession>
<evidence type="ECO:0000256" key="9">
    <source>
        <dbReference type="PIRSR" id="PIRSR006431-1"/>
    </source>
</evidence>
<keyword evidence="7 8" id="KW-0378">Hydrolase</keyword>
<dbReference type="EC" id="3.4.11.5" evidence="8 10"/>
<dbReference type="STRING" id="1798661.A3D65_04405"/>
<evidence type="ECO:0000256" key="8">
    <source>
        <dbReference type="PIRNR" id="PIRNR006431"/>
    </source>
</evidence>
<dbReference type="Proteomes" id="UP000177996">
    <property type="component" value="Unassembled WGS sequence"/>
</dbReference>
<dbReference type="PRINTS" id="PR00111">
    <property type="entry name" value="ABHYDROLASE"/>
</dbReference>
<dbReference type="InterPro" id="IPR002410">
    <property type="entry name" value="Peptidase_S33"/>
</dbReference>
<dbReference type="GO" id="GO:0005737">
    <property type="term" value="C:cytoplasm"/>
    <property type="evidence" value="ECO:0007669"/>
    <property type="project" value="UniProtKB-SubCell"/>
</dbReference>
<sequence length="322" mass="36562">MREPLRTLYPEIEPYMTGMFQVSSIHHIYFEQCGNPHGLPVVVLHGGPGAGSSPQLRQFFDPKAYRIILFDQRGCGRSEPFLELRENTTQHLINDIEVIRQTLGIATWVVFGGSWGSTLALAYAEEHPKRVNALILRGIFLGRRKEIDWLYEGGLSIIAGERWERFIAPIPPAERGNMVEAYWRRLAGGPGAITDRAAREWWRWELACAWLVIDDEGVELGSSDMKFVSAISLIECHYFRNKCFLEADQLLHGARRIGDIPGVIVQGFYDLVCPAGSAWELHKAWPKSELRMSYRSGHAAGEPENTHNLVVATDKFRDRFLK</sequence>
<dbReference type="GO" id="GO:0006508">
    <property type="term" value="P:proteolysis"/>
    <property type="evidence" value="ECO:0007669"/>
    <property type="project" value="UniProtKB-KW"/>
</dbReference>
<dbReference type="Gene3D" id="3.40.50.1820">
    <property type="entry name" value="alpha/beta hydrolase"/>
    <property type="match status" value="1"/>
</dbReference>